<keyword evidence="11" id="KW-1185">Reference proteome</keyword>
<dbReference type="CDD" id="cd03293">
    <property type="entry name" value="ABC_NrtD_SsuB_transporters"/>
    <property type="match status" value="1"/>
</dbReference>
<organism evidence="10 11">
    <name type="scientific">Ensifer canadensis</name>
    <dbReference type="NCBI Taxonomy" id="555315"/>
    <lineage>
        <taxon>Bacteria</taxon>
        <taxon>Pseudomonadati</taxon>
        <taxon>Pseudomonadota</taxon>
        <taxon>Alphaproteobacteria</taxon>
        <taxon>Hyphomicrobiales</taxon>
        <taxon>Rhizobiaceae</taxon>
        <taxon>Sinorhizobium/Ensifer group</taxon>
        <taxon>Ensifer</taxon>
    </lineage>
</organism>
<dbReference type="InterPro" id="IPR017871">
    <property type="entry name" value="ABC_transporter-like_CS"/>
</dbReference>
<keyword evidence="3" id="KW-1003">Cell membrane</keyword>
<sequence length="272" mass="29144">MSVLALENVSLRYAPGEGGAQAPLVLDRISLEIAGDDFVVVIGRSGSGKTSLLNLAAGFLTPSSGRISLDGRSLSGPGSDRAVVFQDDALYPWLSAIENVAFPLRLRGVGKDQRLKEAQSLLERVGLPDAAERKVWELSGGMRQRVGIARALASQPRFLLMDEPLGALDALTRVRMQGFLLDMWRASRAGALLITHSIDEALMLATRIVVLTANPGRIAKIIPVNFGRGYLSGIPQSDLRASAEFKQLHDDLTGLIHSETGLIHSEDEGVAA</sequence>
<dbReference type="PANTHER" id="PTHR42788:SF18">
    <property type="entry name" value="TAURINE IMPORT ATP-BINDING PROTEIN TAUB"/>
    <property type="match status" value="1"/>
</dbReference>
<keyword evidence="4" id="KW-0997">Cell inner membrane</keyword>
<proteinExistence type="inferred from homology"/>
<dbReference type="AlphaFoldDB" id="A0AAW4FY29"/>
<evidence type="ECO:0000313" key="10">
    <source>
        <dbReference type="EMBL" id="MBM3096179.1"/>
    </source>
</evidence>
<gene>
    <name evidence="10" type="ORF">GFB56_36600</name>
</gene>
<name>A0AAW4FY29_9HYPH</name>
<comment type="caution">
    <text evidence="10">The sequence shown here is derived from an EMBL/GenBank/DDBJ whole genome shotgun (WGS) entry which is preliminary data.</text>
</comment>
<dbReference type="PANTHER" id="PTHR42788">
    <property type="entry name" value="TAURINE IMPORT ATP-BINDING PROTEIN-RELATED"/>
    <property type="match status" value="1"/>
</dbReference>
<evidence type="ECO:0000256" key="6">
    <source>
        <dbReference type="ARBA" id="ARBA00022840"/>
    </source>
</evidence>
<dbReference type="Pfam" id="PF00005">
    <property type="entry name" value="ABC_tran"/>
    <property type="match status" value="1"/>
</dbReference>
<evidence type="ECO:0000256" key="1">
    <source>
        <dbReference type="ARBA" id="ARBA00005417"/>
    </source>
</evidence>
<evidence type="ECO:0000256" key="7">
    <source>
        <dbReference type="ARBA" id="ARBA00022967"/>
    </source>
</evidence>
<dbReference type="GO" id="GO:0005524">
    <property type="term" value="F:ATP binding"/>
    <property type="evidence" value="ECO:0007669"/>
    <property type="project" value="UniProtKB-KW"/>
</dbReference>
<dbReference type="SMART" id="SM00382">
    <property type="entry name" value="AAA"/>
    <property type="match status" value="1"/>
</dbReference>
<accession>A0AAW4FY29</accession>
<feature type="domain" description="ABC transporter" evidence="9">
    <location>
        <begin position="4"/>
        <end position="238"/>
    </location>
</feature>
<dbReference type="RefSeq" id="WP_203530102.1">
    <property type="nucleotide sequence ID" value="NZ_CP083371.1"/>
</dbReference>
<dbReference type="Gene3D" id="3.40.50.300">
    <property type="entry name" value="P-loop containing nucleotide triphosphate hydrolases"/>
    <property type="match status" value="1"/>
</dbReference>
<comment type="similarity">
    <text evidence="1">Belongs to the ABC transporter superfamily.</text>
</comment>
<protein>
    <submittedName>
        <fullName evidence="10">ATP-binding cassette domain-containing protein</fullName>
    </submittedName>
</protein>
<evidence type="ECO:0000256" key="3">
    <source>
        <dbReference type="ARBA" id="ARBA00022475"/>
    </source>
</evidence>
<evidence type="ECO:0000256" key="5">
    <source>
        <dbReference type="ARBA" id="ARBA00022741"/>
    </source>
</evidence>
<dbReference type="InterPro" id="IPR050166">
    <property type="entry name" value="ABC_transporter_ATP-bind"/>
</dbReference>
<evidence type="ECO:0000256" key="8">
    <source>
        <dbReference type="ARBA" id="ARBA00023136"/>
    </source>
</evidence>
<reference evidence="10 11" key="1">
    <citation type="submission" date="2020-01" db="EMBL/GenBank/DDBJ databases">
        <title>Draft genome assembly of Ensifer adhaerens T173.</title>
        <authorList>
            <person name="Craig J.E."/>
            <person name="Stinchcombe J.R."/>
        </authorList>
    </citation>
    <scope>NUCLEOTIDE SEQUENCE [LARGE SCALE GENOMIC DNA]</scope>
    <source>
        <strain evidence="10 11">T173</strain>
    </source>
</reference>
<dbReference type="InterPro" id="IPR003439">
    <property type="entry name" value="ABC_transporter-like_ATP-bd"/>
</dbReference>
<dbReference type="PROSITE" id="PS00211">
    <property type="entry name" value="ABC_TRANSPORTER_1"/>
    <property type="match status" value="1"/>
</dbReference>
<dbReference type="PROSITE" id="PS50893">
    <property type="entry name" value="ABC_TRANSPORTER_2"/>
    <property type="match status" value="1"/>
</dbReference>
<evidence type="ECO:0000256" key="4">
    <source>
        <dbReference type="ARBA" id="ARBA00022519"/>
    </source>
</evidence>
<keyword evidence="6 10" id="KW-0067">ATP-binding</keyword>
<evidence type="ECO:0000313" key="11">
    <source>
        <dbReference type="Proteomes" id="UP000744980"/>
    </source>
</evidence>
<keyword evidence="5" id="KW-0547">Nucleotide-binding</keyword>
<keyword evidence="2" id="KW-0813">Transport</keyword>
<dbReference type="EMBL" id="WXFA01000076">
    <property type="protein sequence ID" value="MBM3096179.1"/>
    <property type="molecule type" value="Genomic_DNA"/>
</dbReference>
<dbReference type="InterPro" id="IPR003593">
    <property type="entry name" value="AAA+_ATPase"/>
</dbReference>
<dbReference type="Proteomes" id="UP000744980">
    <property type="component" value="Unassembled WGS sequence"/>
</dbReference>
<keyword evidence="8" id="KW-0472">Membrane</keyword>
<evidence type="ECO:0000259" key="9">
    <source>
        <dbReference type="PROSITE" id="PS50893"/>
    </source>
</evidence>
<dbReference type="GO" id="GO:0016887">
    <property type="term" value="F:ATP hydrolysis activity"/>
    <property type="evidence" value="ECO:0007669"/>
    <property type="project" value="InterPro"/>
</dbReference>
<dbReference type="InterPro" id="IPR027417">
    <property type="entry name" value="P-loop_NTPase"/>
</dbReference>
<evidence type="ECO:0000256" key="2">
    <source>
        <dbReference type="ARBA" id="ARBA00022448"/>
    </source>
</evidence>
<keyword evidence="7" id="KW-1278">Translocase</keyword>
<dbReference type="SUPFAM" id="SSF52540">
    <property type="entry name" value="P-loop containing nucleoside triphosphate hydrolases"/>
    <property type="match status" value="1"/>
</dbReference>